<accession>A0A379T990</accession>
<name>A0A379T990_SALER</name>
<organism evidence="1 2">
    <name type="scientific">Salmonella enterica subsp. arizonae</name>
    <dbReference type="NCBI Taxonomy" id="59203"/>
    <lineage>
        <taxon>Bacteria</taxon>
        <taxon>Pseudomonadati</taxon>
        <taxon>Pseudomonadota</taxon>
        <taxon>Gammaproteobacteria</taxon>
        <taxon>Enterobacterales</taxon>
        <taxon>Enterobacteriaceae</taxon>
        <taxon>Salmonella</taxon>
    </lineage>
</organism>
<dbReference type="Proteomes" id="UP000254741">
    <property type="component" value="Unassembled WGS sequence"/>
</dbReference>
<dbReference type="AlphaFoldDB" id="A0A379T990"/>
<reference evidence="1 2" key="1">
    <citation type="submission" date="2018-06" db="EMBL/GenBank/DDBJ databases">
        <authorList>
            <consortium name="Pathogen Informatics"/>
            <person name="Doyle S."/>
        </authorList>
    </citation>
    <scope>NUCLEOTIDE SEQUENCE [LARGE SCALE GENOMIC DNA]</scope>
    <source>
        <strain evidence="1 2">NCTC8297</strain>
    </source>
</reference>
<sequence>MAALPSGSPTPFTRYRTDTFAASERNLTAVVERNAGKNQHPVRGIHVIAAIFTNCGYRLLAFNMRRLHVQT</sequence>
<proteinExistence type="predicted"/>
<dbReference type="EMBL" id="UGXG01000002">
    <property type="protein sequence ID" value="SUG47124.1"/>
    <property type="molecule type" value="Genomic_DNA"/>
</dbReference>
<protein>
    <submittedName>
        <fullName evidence="1">Uncharacterized protein</fullName>
    </submittedName>
</protein>
<gene>
    <name evidence="1" type="ORF">NCTC8297_02372</name>
</gene>
<evidence type="ECO:0000313" key="1">
    <source>
        <dbReference type="EMBL" id="SUG47124.1"/>
    </source>
</evidence>
<evidence type="ECO:0000313" key="2">
    <source>
        <dbReference type="Proteomes" id="UP000254741"/>
    </source>
</evidence>